<dbReference type="GO" id="GO:1990281">
    <property type="term" value="C:efflux pump complex"/>
    <property type="evidence" value="ECO:0007669"/>
    <property type="project" value="TreeGrafter"/>
</dbReference>
<dbReference type="Gene3D" id="2.40.30.170">
    <property type="match status" value="1"/>
</dbReference>
<dbReference type="InterPro" id="IPR058624">
    <property type="entry name" value="MdtA-like_HH"/>
</dbReference>
<dbReference type="Gene3D" id="1.10.287.470">
    <property type="entry name" value="Helix hairpin bin"/>
    <property type="match status" value="1"/>
</dbReference>
<feature type="domain" description="Multidrug resistance protein MdtA-like barrel-sandwich hybrid" evidence="5">
    <location>
        <begin position="58"/>
        <end position="194"/>
    </location>
</feature>
<keyword evidence="8" id="KW-1185">Reference proteome</keyword>
<reference evidence="7 8" key="1">
    <citation type="journal article" date="2012" name="J. Bacteriol.">
        <title>Complete Genome Sequence of Rahnella aquatilis CIP 78.65.</title>
        <authorList>
            <person name="Martinez R.J."/>
            <person name="Bruce D."/>
            <person name="Detter C."/>
            <person name="Goodwin L.A."/>
            <person name="Han J."/>
            <person name="Han C.S."/>
            <person name="Held B."/>
            <person name="Land M.L."/>
            <person name="Mikhailova N."/>
            <person name="Nolan M."/>
            <person name="Pennacchio L."/>
            <person name="Pitluck S."/>
            <person name="Tapia R."/>
            <person name="Woyke T."/>
            <person name="Sobecky P.A."/>
        </authorList>
    </citation>
    <scope>NUCLEOTIDE SEQUENCE [LARGE SCALE GENOMIC DNA]</scope>
    <source>
        <strain evidence="8">ATCC 33071 / DSM 4594 / JCM 1683 / NBRC 105701 / NCIMB 13365 / CIP 78.65</strain>
    </source>
</reference>
<dbReference type="PANTHER" id="PTHR30469">
    <property type="entry name" value="MULTIDRUG RESISTANCE PROTEIN MDTA"/>
    <property type="match status" value="1"/>
</dbReference>
<sequence length="354" mass="37834">MQRVSIIACSLICIALTGCDGQKQASAPLQPVRAIQVQRVRYHNVAHISGEVAARFQADLAFRTEGRVIARLVDVGSRVHKGDVLARLDDVEKKADVEVAQATLNGARATLKLKLSTFSRDQKLLATHAISQAEWDQAREDLSSAQAGLVSAQSSLNTANDALTYTELRADADGVIVSRQLEVGQVVASAQTVFTLAHDGLRDAVFEVPEALLVNEQPGDHIEVGLLSMASSPLTARVREVAPLLDESRGTVRVKATLPAPVQWSLGAPVVGDFEAKEEQGILLPPGALTSIQGKPAVWVIDKQKDVVSLQAIKVSRYRAHDVVVAAGLTSGSWVVTEGGKFLIAGQRVSPEQK</sequence>
<keyword evidence="3" id="KW-0813">Transport</keyword>
<dbReference type="RefSeq" id="WP_015696818.1">
    <property type="nucleotide sequence ID" value="NC_016818.1"/>
</dbReference>
<evidence type="ECO:0000259" key="5">
    <source>
        <dbReference type="Pfam" id="PF25917"/>
    </source>
</evidence>
<evidence type="ECO:0000256" key="3">
    <source>
        <dbReference type="ARBA" id="ARBA00022448"/>
    </source>
</evidence>
<gene>
    <name evidence="7" type="ordered locus">Rahaq2_1742</name>
</gene>
<dbReference type="Pfam" id="PF25917">
    <property type="entry name" value="BSH_RND"/>
    <property type="match status" value="1"/>
</dbReference>
<evidence type="ECO:0000256" key="2">
    <source>
        <dbReference type="ARBA" id="ARBA00009477"/>
    </source>
</evidence>
<feature type="domain" description="Multidrug resistance protein MdtA-like alpha-helical hairpin" evidence="4">
    <location>
        <begin position="98"/>
        <end position="166"/>
    </location>
</feature>
<dbReference type="EMBL" id="CP003244">
    <property type="protein sequence ID" value="AEX51615.1"/>
    <property type="molecule type" value="Genomic_DNA"/>
</dbReference>
<dbReference type="Gene3D" id="2.40.420.20">
    <property type="match status" value="1"/>
</dbReference>
<dbReference type="AlphaFoldDB" id="H2ITV9"/>
<protein>
    <submittedName>
        <fullName evidence="7">RND family efflux transporter, MFP subunit</fullName>
    </submittedName>
</protein>
<organism evidence="7 8">
    <name type="scientific">Rahnella aquatilis (strain ATCC 33071 / DSM 4594 / JCM 1683 / NBRC 105701 / NCIMB 13365 / CIP 78.65)</name>
    <dbReference type="NCBI Taxonomy" id="745277"/>
    <lineage>
        <taxon>Bacteria</taxon>
        <taxon>Pseudomonadati</taxon>
        <taxon>Pseudomonadota</taxon>
        <taxon>Gammaproteobacteria</taxon>
        <taxon>Enterobacterales</taxon>
        <taxon>Yersiniaceae</taxon>
        <taxon>Rahnella</taxon>
    </lineage>
</organism>
<dbReference type="NCBIfam" id="TIGR01730">
    <property type="entry name" value="RND_mfp"/>
    <property type="match status" value="1"/>
</dbReference>
<dbReference type="InterPro" id="IPR058625">
    <property type="entry name" value="MdtA-like_BSH"/>
</dbReference>
<proteinExistence type="inferred from homology"/>
<dbReference type="GO" id="GO:0015562">
    <property type="term" value="F:efflux transmembrane transporter activity"/>
    <property type="evidence" value="ECO:0007669"/>
    <property type="project" value="TreeGrafter"/>
</dbReference>
<dbReference type="Pfam" id="PF25876">
    <property type="entry name" value="HH_MFP_RND"/>
    <property type="match status" value="1"/>
</dbReference>
<comment type="similarity">
    <text evidence="2">Belongs to the membrane fusion protein (MFP) (TC 8.A.1) family.</text>
</comment>
<evidence type="ECO:0000313" key="7">
    <source>
        <dbReference type="EMBL" id="AEX51615.1"/>
    </source>
</evidence>
<evidence type="ECO:0000256" key="1">
    <source>
        <dbReference type="ARBA" id="ARBA00004196"/>
    </source>
</evidence>
<dbReference type="STRING" id="745277.Rahaq2_1742"/>
<comment type="subcellular location">
    <subcellularLocation>
        <location evidence="1">Cell envelope</location>
    </subcellularLocation>
</comment>
<dbReference type="PATRIC" id="fig|745277.3.peg.1666"/>
<dbReference type="HOGENOM" id="CLU_018816_1_0_6"/>
<accession>H2ITV9</accession>
<evidence type="ECO:0000259" key="4">
    <source>
        <dbReference type="Pfam" id="PF25876"/>
    </source>
</evidence>
<dbReference type="Pfam" id="PF25967">
    <property type="entry name" value="RND-MFP_C"/>
    <property type="match status" value="1"/>
</dbReference>
<evidence type="ECO:0000259" key="6">
    <source>
        <dbReference type="Pfam" id="PF25967"/>
    </source>
</evidence>
<dbReference type="OrthoDB" id="9806939at2"/>
<dbReference type="InterPro" id="IPR006143">
    <property type="entry name" value="RND_pump_MFP"/>
</dbReference>
<dbReference type="InterPro" id="IPR058627">
    <property type="entry name" value="MdtA-like_C"/>
</dbReference>
<reference evidence="8" key="2">
    <citation type="submission" date="2012-01" db="EMBL/GenBank/DDBJ databases">
        <title>Complete sequence of chromosome of Rahnella aquatilis CIP 78.65.</title>
        <authorList>
            <person name="Lucas S."/>
            <person name="Han J."/>
            <person name="Lapidus A."/>
            <person name="Cheng J.-F."/>
            <person name="Goodwin L."/>
            <person name="Pitluck S."/>
            <person name="Peters L."/>
            <person name="Ovchinnikova G."/>
            <person name="Held B."/>
            <person name="Detter J.C."/>
            <person name="Han C."/>
            <person name="Tapia R."/>
            <person name="Land M."/>
            <person name="Hauser L."/>
            <person name="Kyrpides N."/>
            <person name="Ivanova N."/>
            <person name="Pagani I."/>
            <person name="Sobecky P."/>
            <person name="Martinez R."/>
            <person name="Woyke T."/>
        </authorList>
    </citation>
    <scope>NUCLEOTIDE SEQUENCE [LARGE SCALE GENOMIC DNA]</scope>
    <source>
        <strain evidence="8">ATCC 33071 / DSM 4594 / JCM 1683 / NBRC 105701 / NCIMB 13365 / CIP 78.65</strain>
    </source>
</reference>
<dbReference type="PROSITE" id="PS51257">
    <property type="entry name" value="PROKAR_LIPOPROTEIN"/>
    <property type="match status" value="1"/>
</dbReference>
<dbReference type="Proteomes" id="UP000009010">
    <property type="component" value="Chromosome"/>
</dbReference>
<dbReference type="eggNOG" id="COG0845">
    <property type="taxonomic scope" value="Bacteria"/>
</dbReference>
<name>H2ITV9_RAHAC</name>
<dbReference type="Gene3D" id="2.40.50.100">
    <property type="match status" value="1"/>
</dbReference>
<dbReference type="SUPFAM" id="SSF111369">
    <property type="entry name" value="HlyD-like secretion proteins"/>
    <property type="match status" value="1"/>
</dbReference>
<feature type="domain" description="Multidrug resistance protein MdtA-like C-terminal permuted SH3" evidence="6">
    <location>
        <begin position="282"/>
        <end position="341"/>
    </location>
</feature>
<evidence type="ECO:0000313" key="8">
    <source>
        <dbReference type="Proteomes" id="UP000009010"/>
    </source>
</evidence>
<dbReference type="KEGG" id="raq:Rahaq2_1742"/>
<dbReference type="PANTHER" id="PTHR30469:SF38">
    <property type="entry name" value="HLYD FAMILY SECRETION PROTEIN"/>
    <property type="match status" value="1"/>
</dbReference>